<evidence type="ECO:0008006" key="3">
    <source>
        <dbReference type="Google" id="ProtNLM"/>
    </source>
</evidence>
<evidence type="ECO:0000313" key="1">
    <source>
        <dbReference type="EMBL" id="OAG14677.1"/>
    </source>
</evidence>
<dbReference type="VEuPathDB" id="FungiDB:CC77DRAFT_1066735"/>
<dbReference type="Proteomes" id="UP000077248">
    <property type="component" value="Unassembled WGS sequence"/>
</dbReference>
<keyword evidence="2" id="KW-1185">Reference proteome</keyword>
<accession>A0A177D5Z7</accession>
<dbReference type="AlphaFoldDB" id="A0A177D5Z7"/>
<dbReference type="PANTHER" id="PTHR38790">
    <property type="entry name" value="2EXR DOMAIN-CONTAINING PROTEIN-RELATED"/>
    <property type="match status" value="1"/>
</dbReference>
<dbReference type="RefSeq" id="XP_018380098.1">
    <property type="nucleotide sequence ID" value="XM_018528922.1"/>
</dbReference>
<name>A0A177D5Z7_ALTAL</name>
<proteinExistence type="predicted"/>
<organism evidence="1 2">
    <name type="scientific">Alternaria alternata</name>
    <name type="common">Alternaria rot fungus</name>
    <name type="synonym">Torula alternata</name>
    <dbReference type="NCBI Taxonomy" id="5599"/>
    <lineage>
        <taxon>Eukaryota</taxon>
        <taxon>Fungi</taxon>
        <taxon>Dikarya</taxon>
        <taxon>Ascomycota</taxon>
        <taxon>Pezizomycotina</taxon>
        <taxon>Dothideomycetes</taxon>
        <taxon>Pleosporomycetidae</taxon>
        <taxon>Pleosporales</taxon>
        <taxon>Pleosporineae</taxon>
        <taxon>Pleosporaceae</taxon>
        <taxon>Alternaria</taxon>
        <taxon>Alternaria sect. Alternaria</taxon>
        <taxon>Alternaria alternata complex</taxon>
    </lineage>
</organism>
<dbReference type="EMBL" id="KV441498">
    <property type="protein sequence ID" value="OAG14677.1"/>
    <property type="molecule type" value="Genomic_DNA"/>
</dbReference>
<dbReference type="PANTHER" id="PTHR38790:SF4">
    <property type="entry name" value="2EXR DOMAIN-CONTAINING PROTEIN"/>
    <property type="match status" value="1"/>
</dbReference>
<evidence type="ECO:0000313" key="2">
    <source>
        <dbReference type="Proteomes" id="UP000077248"/>
    </source>
</evidence>
<sequence length="165" mass="19358">MDLDSITAANQRNSPLLRLPAELRNKIYRYAFESNEVCLTARGFYHRYFRTLRIHPMSLAQSCTQCRYEALPYFWSSTTFNLGFLGVDGFAWHVPHDLRHQIKVINVPVGLFQDLVRRESIVERPCARLETVILPSYMVHLYSRDYIEEKLKVSLGKDLEIIYVD</sequence>
<dbReference type="KEGG" id="aalt:CC77DRAFT_1066735"/>
<dbReference type="GeneID" id="29114516"/>
<protein>
    <recommendedName>
        <fullName evidence="3">F-box domain-containing protein</fullName>
    </recommendedName>
</protein>
<gene>
    <name evidence="1" type="ORF">CC77DRAFT_1066735</name>
</gene>
<reference evidence="1 2" key="1">
    <citation type="submission" date="2016-05" db="EMBL/GenBank/DDBJ databases">
        <title>Comparative analysis of secretome profiles of manganese(II)-oxidizing ascomycete fungi.</title>
        <authorList>
            <consortium name="DOE Joint Genome Institute"/>
            <person name="Zeiner C.A."/>
            <person name="Purvine S.O."/>
            <person name="Zink E.M."/>
            <person name="Wu S."/>
            <person name="Pasa-Tolic L."/>
            <person name="Chaput D.L."/>
            <person name="Haridas S."/>
            <person name="Grigoriev I.V."/>
            <person name="Santelli C.M."/>
            <person name="Hansel C.M."/>
        </authorList>
    </citation>
    <scope>NUCLEOTIDE SEQUENCE [LARGE SCALE GENOMIC DNA]</scope>
    <source>
        <strain evidence="1 2">SRC1lrK2f</strain>
    </source>
</reference>